<keyword evidence="5 6" id="KW-0472">Membrane</keyword>
<feature type="transmembrane region" description="Helical" evidence="6">
    <location>
        <begin position="71"/>
        <end position="90"/>
    </location>
</feature>
<dbReference type="PANTHER" id="PTHR32322">
    <property type="entry name" value="INNER MEMBRANE TRANSPORTER"/>
    <property type="match status" value="1"/>
</dbReference>
<evidence type="ECO:0000256" key="4">
    <source>
        <dbReference type="ARBA" id="ARBA00022989"/>
    </source>
</evidence>
<dbReference type="InterPro" id="IPR037185">
    <property type="entry name" value="EmrE-like"/>
</dbReference>
<keyword evidence="4 6" id="KW-1133">Transmembrane helix</keyword>
<feature type="transmembrane region" description="Helical" evidence="6">
    <location>
        <begin position="185"/>
        <end position="205"/>
    </location>
</feature>
<dbReference type="GO" id="GO:0005886">
    <property type="term" value="C:plasma membrane"/>
    <property type="evidence" value="ECO:0007669"/>
    <property type="project" value="UniProtKB-SubCell"/>
</dbReference>
<accession>A0A1I4ZI43</accession>
<comment type="subcellular location">
    <subcellularLocation>
        <location evidence="1">Cell membrane</location>
        <topology evidence="1">Multi-pass membrane protein</topology>
    </subcellularLocation>
</comment>
<evidence type="ECO:0000256" key="2">
    <source>
        <dbReference type="ARBA" id="ARBA00022475"/>
    </source>
</evidence>
<dbReference type="OrthoDB" id="9806889at2"/>
<dbReference type="InterPro" id="IPR000620">
    <property type="entry name" value="EamA_dom"/>
</dbReference>
<dbReference type="SUPFAM" id="SSF103481">
    <property type="entry name" value="Multidrug resistance efflux transporter EmrE"/>
    <property type="match status" value="2"/>
</dbReference>
<evidence type="ECO:0000313" key="8">
    <source>
        <dbReference type="EMBL" id="SFN49955.1"/>
    </source>
</evidence>
<dbReference type="RefSeq" id="WP_090067780.1">
    <property type="nucleotide sequence ID" value="NZ_FOVR01000001.1"/>
</dbReference>
<evidence type="ECO:0000313" key="9">
    <source>
        <dbReference type="Proteomes" id="UP000199236"/>
    </source>
</evidence>
<proteinExistence type="predicted"/>
<organism evidence="8 9">
    <name type="scientific">Cohaesibacter marisflavi</name>
    <dbReference type="NCBI Taxonomy" id="655353"/>
    <lineage>
        <taxon>Bacteria</taxon>
        <taxon>Pseudomonadati</taxon>
        <taxon>Pseudomonadota</taxon>
        <taxon>Alphaproteobacteria</taxon>
        <taxon>Hyphomicrobiales</taxon>
        <taxon>Cohaesibacteraceae</taxon>
    </lineage>
</organism>
<feature type="transmembrane region" description="Helical" evidence="6">
    <location>
        <begin position="40"/>
        <end position="59"/>
    </location>
</feature>
<feature type="domain" description="EamA" evidence="7">
    <location>
        <begin position="156"/>
        <end position="292"/>
    </location>
</feature>
<dbReference type="STRING" id="655353.SAMN04488056_101103"/>
<evidence type="ECO:0000256" key="3">
    <source>
        <dbReference type="ARBA" id="ARBA00022692"/>
    </source>
</evidence>
<dbReference type="EMBL" id="FOVR01000001">
    <property type="protein sequence ID" value="SFN49955.1"/>
    <property type="molecule type" value="Genomic_DNA"/>
</dbReference>
<feature type="transmembrane region" description="Helical" evidence="6">
    <location>
        <begin position="276"/>
        <end position="292"/>
    </location>
</feature>
<keyword evidence="9" id="KW-1185">Reference proteome</keyword>
<sequence length="297" mass="32601">MKNSNIAAYAPLALATLCWGGNVVIGRAVRGDLPPLGLSFWRWFFCCLILLFFTARKLPANWPVIRKHWKLLLAMSATGIAAFNPLQYQALHSTTAINSTLILATCPAIMALLSVFILKDKLGFAQIAGILISFFGVIFVITSGELTTLFHLTFTVGDIWMVGAAIVWALYSITVKLRPVTLDPLVMLMVITGLGAAILFPLYIWETLTYQPVTITPTNLAAIVYVTFIASLLAYFSWNKGVGLIGPSKAGVFIHLMPVWVAILAFFLLGERLQEYHLVGIAFIAIGIVLNSRRARV</sequence>
<gene>
    <name evidence="8" type="ORF">SAMN04488056_101103</name>
</gene>
<dbReference type="PANTHER" id="PTHR32322:SF18">
    <property type="entry name" value="S-ADENOSYLMETHIONINE_S-ADENOSYLHOMOCYSTEINE TRANSPORTER"/>
    <property type="match status" value="1"/>
</dbReference>
<feature type="transmembrane region" description="Helical" evidence="6">
    <location>
        <begin position="220"/>
        <end position="238"/>
    </location>
</feature>
<feature type="transmembrane region" description="Helical" evidence="6">
    <location>
        <begin position="96"/>
        <end position="117"/>
    </location>
</feature>
<dbReference type="Pfam" id="PF00892">
    <property type="entry name" value="EamA"/>
    <property type="match status" value="2"/>
</dbReference>
<keyword evidence="3 6" id="KW-0812">Transmembrane</keyword>
<reference evidence="8 9" key="1">
    <citation type="submission" date="2016-10" db="EMBL/GenBank/DDBJ databases">
        <authorList>
            <person name="de Groot N.N."/>
        </authorList>
    </citation>
    <scope>NUCLEOTIDE SEQUENCE [LARGE SCALE GENOMIC DNA]</scope>
    <source>
        <strain evidence="8 9">CGMCC 1.9157</strain>
    </source>
</reference>
<feature type="transmembrane region" description="Helical" evidence="6">
    <location>
        <begin position="250"/>
        <end position="270"/>
    </location>
</feature>
<name>A0A1I4ZI43_9HYPH</name>
<evidence type="ECO:0000256" key="6">
    <source>
        <dbReference type="SAM" id="Phobius"/>
    </source>
</evidence>
<feature type="domain" description="EamA" evidence="7">
    <location>
        <begin position="12"/>
        <end position="141"/>
    </location>
</feature>
<protein>
    <submittedName>
        <fullName evidence="8">Permease of the drug/metabolite transporter (DMT) superfamily</fullName>
    </submittedName>
</protein>
<keyword evidence="2" id="KW-1003">Cell membrane</keyword>
<feature type="transmembrane region" description="Helical" evidence="6">
    <location>
        <begin position="124"/>
        <end position="143"/>
    </location>
</feature>
<dbReference type="InterPro" id="IPR050638">
    <property type="entry name" value="AA-Vitamin_Transporters"/>
</dbReference>
<evidence type="ECO:0000259" key="7">
    <source>
        <dbReference type="Pfam" id="PF00892"/>
    </source>
</evidence>
<feature type="transmembrane region" description="Helical" evidence="6">
    <location>
        <begin position="149"/>
        <end position="173"/>
    </location>
</feature>
<evidence type="ECO:0000256" key="1">
    <source>
        <dbReference type="ARBA" id="ARBA00004651"/>
    </source>
</evidence>
<dbReference type="Proteomes" id="UP000199236">
    <property type="component" value="Unassembled WGS sequence"/>
</dbReference>
<dbReference type="AlphaFoldDB" id="A0A1I4ZI43"/>
<evidence type="ECO:0000256" key="5">
    <source>
        <dbReference type="ARBA" id="ARBA00023136"/>
    </source>
</evidence>